<dbReference type="Proteomes" id="UP000050501">
    <property type="component" value="Unassembled WGS sequence"/>
</dbReference>
<dbReference type="PANTHER" id="PTHR22911">
    <property type="entry name" value="ACYL-MALONYL CONDENSING ENZYME-RELATED"/>
    <property type="match status" value="1"/>
</dbReference>
<dbReference type="RefSeq" id="WP_062419046.1">
    <property type="nucleotide sequence ID" value="NZ_DF967974.1"/>
</dbReference>
<reference evidence="4 5" key="1">
    <citation type="submission" date="2015-07" db="EMBL/GenBank/DDBJ databases">
        <title>Genome sequence of Levilinea saccharolytica DSM 16555.</title>
        <authorList>
            <person name="Hemp J."/>
            <person name="Ward L.M."/>
            <person name="Pace L.A."/>
            <person name="Fischer W.W."/>
        </authorList>
    </citation>
    <scope>NUCLEOTIDE SEQUENCE [LARGE SCALE GENOMIC DNA]</scope>
    <source>
        <strain evidence="4 5">KIBI-1</strain>
    </source>
</reference>
<accession>A0A0P6Y2X5</accession>
<evidence type="ECO:0000256" key="1">
    <source>
        <dbReference type="ARBA" id="ARBA00007362"/>
    </source>
</evidence>
<dbReference type="STRING" id="229921.ADN01_08025"/>
<evidence type="ECO:0000313" key="5">
    <source>
        <dbReference type="Proteomes" id="UP000050501"/>
    </source>
</evidence>
<feature type="transmembrane region" description="Helical" evidence="2">
    <location>
        <begin position="49"/>
        <end position="67"/>
    </location>
</feature>
<keyword evidence="2" id="KW-0472">Membrane</keyword>
<feature type="transmembrane region" description="Helical" evidence="2">
    <location>
        <begin position="104"/>
        <end position="124"/>
    </location>
</feature>
<dbReference type="InterPro" id="IPR000620">
    <property type="entry name" value="EamA_dom"/>
</dbReference>
<protein>
    <recommendedName>
        <fullName evidence="3">EamA domain-containing protein</fullName>
    </recommendedName>
</protein>
<dbReference type="EMBL" id="LGCM01000029">
    <property type="protein sequence ID" value="KPL83639.1"/>
    <property type="molecule type" value="Genomic_DNA"/>
</dbReference>
<feature type="transmembrane region" description="Helical" evidence="2">
    <location>
        <begin position="16"/>
        <end position="37"/>
    </location>
</feature>
<organism evidence="4 5">
    <name type="scientific">Levilinea saccharolytica</name>
    <dbReference type="NCBI Taxonomy" id="229921"/>
    <lineage>
        <taxon>Bacteria</taxon>
        <taxon>Bacillati</taxon>
        <taxon>Chloroflexota</taxon>
        <taxon>Anaerolineae</taxon>
        <taxon>Anaerolineales</taxon>
        <taxon>Anaerolineaceae</taxon>
        <taxon>Levilinea</taxon>
    </lineage>
</organism>
<sequence length="317" mass="33463">MSLNAPTRSLTRQTQGYLIALLGTVIWSTTAILIRYLTENYEIAPLTLAFWRDLMAFVALAAAWRVFRPEWLRVRRTDWVFMGIYGALMAVFNGLWTVSVALNGAAVATVLAYNSSAFTAFLGWRLFGEKLGPAKLLAVSLSLVGCILVAGAHDPAMWRGNALGVICGLGAGLCFAGYSLMGREAARRGIPSWTALTYAFGGAAVVLWVGNVLLAQSPLQVGGTFFPAMDAAGWGILFALAAGPTIGGYGFYTLSLAYLPASVANLIATLEPSLTAVQAYAFLGESFTLTQIVGSLMVIAGVVILRISEAGKGDGGS</sequence>
<evidence type="ECO:0000259" key="3">
    <source>
        <dbReference type="Pfam" id="PF00892"/>
    </source>
</evidence>
<comment type="similarity">
    <text evidence="1">Belongs to the EamA transporter family.</text>
</comment>
<evidence type="ECO:0000256" key="2">
    <source>
        <dbReference type="SAM" id="Phobius"/>
    </source>
</evidence>
<feature type="domain" description="EamA" evidence="3">
    <location>
        <begin position="16"/>
        <end position="149"/>
    </location>
</feature>
<dbReference type="Gene3D" id="1.10.3730.20">
    <property type="match status" value="1"/>
</dbReference>
<evidence type="ECO:0000313" key="4">
    <source>
        <dbReference type="EMBL" id="KPL83639.1"/>
    </source>
</evidence>
<name>A0A0P6Y2X5_9CHLR</name>
<dbReference type="Pfam" id="PF00892">
    <property type="entry name" value="EamA"/>
    <property type="match status" value="2"/>
</dbReference>
<proteinExistence type="inferred from homology"/>
<feature type="transmembrane region" description="Helical" evidence="2">
    <location>
        <begin position="136"/>
        <end position="156"/>
    </location>
</feature>
<feature type="transmembrane region" description="Helical" evidence="2">
    <location>
        <begin position="193"/>
        <end position="215"/>
    </location>
</feature>
<feature type="transmembrane region" description="Helical" evidence="2">
    <location>
        <begin position="79"/>
        <end position="98"/>
    </location>
</feature>
<feature type="transmembrane region" description="Helical" evidence="2">
    <location>
        <begin position="288"/>
        <end position="307"/>
    </location>
</feature>
<dbReference type="SUPFAM" id="SSF103481">
    <property type="entry name" value="Multidrug resistance efflux transporter EmrE"/>
    <property type="match status" value="2"/>
</dbReference>
<keyword evidence="2" id="KW-0812">Transmembrane</keyword>
<feature type="transmembrane region" description="Helical" evidence="2">
    <location>
        <begin position="162"/>
        <end position="181"/>
    </location>
</feature>
<keyword evidence="5" id="KW-1185">Reference proteome</keyword>
<gene>
    <name evidence="4" type="ORF">ADN01_08025</name>
</gene>
<dbReference type="AlphaFoldDB" id="A0A0P6Y2X5"/>
<comment type="caution">
    <text evidence="4">The sequence shown here is derived from an EMBL/GenBank/DDBJ whole genome shotgun (WGS) entry which is preliminary data.</text>
</comment>
<dbReference type="GO" id="GO:0016020">
    <property type="term" value="C:membrane"/>
    <property type="evidence" value="ECO:0007669"/>
    <property type="project" value="InterPro"/>
</dbReference>
<feature type="domain" description="EamA" evidence="3">
    <location>
        <begin position="163"/>
        <end position="305"/>
    </location>
</feature>
<keyword evidence="2" id="KW-1133">Transmembrane helix</keyword>
<dbReference type="InterPro" id="IPR037185">
    <property type="entry name" value="EmrE-like"/>
</dbReference>